<dbReference type="PANTHER" id="PTHR35303">
    <property type="entry name" value="OS02G0197800 PROTEIN"/>
    <property type="match status" value="1"/>
</dbReference>
<dbReference type="Pfam" id="PF06155">
    <property type="entry name" value="GBBH-like_N"/>
    <property type="match status" value="1"/>
</dbReference>
<dbReference type="EMBL" id="CP028324">
    <property type="protein sequence ID" value="AVR98642.1"/>
    <property type="molecule type" value="Genomic_DNA"/>
</dbReference>
<sequence length="99" mass="10494">MRAVPRQVENRIAARMLVVRWEDGRVDELTHEVLRGACPCAECRAIRRAGDAVAAPAGITLTAIAAVGHYALNLAFDDGHGRGIYPFALLADIAAAVTG</sequence>
<accession>A0A2R4CGH9</accession>
<keyword evidence="1" id="KW-0479">Metal-binding</keyword>
<dbReference type="AlphaFoldDB" id="A0A2R4CGH9"/>
<dbReference type="Gene3D" id="3.30.2020.30">
    <property type="match status" value="1"/>
</dbReference>
<evidence type="ECO:0000313" key="4">
    <source>
        <dbReference type="EMBL" id="AVR98642.1"/>
    </source>
</evidence>
<keyword evidence="5" id="KW-1185">Reference proteome</keyword>
<organism evidence="4 5">
    <name type="scientific">Pseudoduganella armeniaca</name>
    <dbReference type="NCBI Taxonomy" id="2072590"/>
    <lineage>
        <taxon>Bacteria</taxon>
        <taxon>Pseudomonadati</taxon>
        <taxon>Pseudomonadota</taxon>
        <taxon>Betaproteobacteria</taxon>
        <taxon>Burkholderiales</taxon>
        <taxon>Oxalobacteraceae</taxon>
        <taxon>Telluria group</taxon>
        <taxon>Pseudoduganella</taxon>
    </lineage>
</organism>
<gene>
    <name evidence="4" type="ORF">C9I28_25660</name>
</gene>
<dbReference type="Proteomes" id="UP000240505">
    <property type="component" value="Chromosome"/>
</dbReference>
<name>A0A2R4CGH9_9BURK</name>
<feature type="domain" description="Gamma-butyrobetaine hydroxylase-like N-terminal" evidence="3">
    <location>
        <begin position="13"/>
        <end position="90"/>
    </location>
</feature>
<keyword evidence="2" id="KW-0408">Iron</keyword>
<protein>
    <recommendedName>
        <fullName evidence="3">Gamma-butyrobetaine hydroxylase-like N-terminal domain-containing protein</fullName>
    </recommendedName>
</protein>
<dbReference type="GO" id="GO:0046872">
    <property type="term" value="F:metal ion binding"/>
    <property type="evidence" value="ECO:0007669"/>
    <property type="project" value="UniProtKB-KW"/>
</dbReference>
<reference evidence="4 5" key="1">
    <citation type="submission" date="2018-03" db="EMBL/GenBank/DDBJ databases">
        <title>Massilia armeniaca sp. nov., isolated from desert soil.</title>
        <authorList>
            <person name="Huang H."/>
            <person name="Ren M."/>
        </authorList>
    </citation>
    <scope>NUCLEOTIDE SEQUENCE [LARGE SCALE GENOMIC DNA]</scope>
    <source>
        <strain evidence="4 5">ZMN-3</strain>
    </source>
</reference>
<dbReference type="InterPro" id="IPR038492">
    <property type="entry name" value="GBBH-like_N_sf"/>
</dbReference>
<dbReference type="KEGG" id="masz:C9I28_25660"/>
<evidence type="ECO:0000256" key="1">
    <source>
        <dbReference type="ARBA" id="ARBA00022723"/>
    </source>
</evidence>
<dbReference type="InterPro" id="IPR010376">
    <property type="entry name" value="GBBH-like_N"/>
</dbReference>
<dbReference type="RefSeq" id="WP_107143975.1">
    <property type="nucleotide sequence ID" value="NZ_CP028324.1"/>
</dbReference>
<evidence type="ECO:0000259" key="3">
    <source>
        <dbReference type="Pfam" id="PF06155"/>
    </source>
</evidence>
<dbReference type="OrthoDB" id="9794178at2"/>
<proteinExistence type="predicted"/>
<dbReference type="PANTHER" id="PTHR35303:SF8">
    <property type="entry name" value="GAMMA-BUTYROBETAINE HYDROXYLASE-LIKE N-TERMINAL DOMAIN-CONTAINING PROTEIN"/>
    <property type="match status" value="1"/>
</dbReference>
<evidence type="ECO:0000256" key="2">
    <source>
        <dbReference type="ARBA" id="ARBA00023004"/>
    </source>
</evidence>
<evidence type="ECO:0000313" key="5">
    <source>
        <dbReference type="Proteomes" id="UP000240505"/>
    </source>
</evidence>